<evidence type="ECO:0008006" key="3">
    <source>
        <dbReference type="Google" id="ProtNLM"/>
    </source>
</evidence>
<keyword evidence="2" id="KW-1185">Reference proteome</keyword>
<dbReference type="EMBL" id="JAUSWN010000012">
    <property type="protein sequence ID" value="MDQ0479881.1"/>
    <property type="molecule type" value="Genomic_DNA"/>
</dbReference>
<protein>
    <recommendedName>
        <fullName evidence="3">Peptidase MA superfamily</fullName>
    </recommendedName>
</protein>
<gene>
    <name evidence="1" type="ORF">QOZ93_001623</name>
</gene>
<organism evidence="1 2">
    <name type="scientific">Hathewaya limosa</name>
    <name type="common">Clostridium limosum</name>
    <dbReference type="NCBI Taxonomy" id="1536"/>
    <lineage>
        <taxon>Bacteria</taxon>
        <taxon>Bacillati</taxon>
        <taxon>Bacillota</taxon>
        <taxon>Clostridia</taxon>
        <taxon>Eubacteriales</taxon>
        <taxon>Clostridiaceae</taxon>
        <taxon>Hathewaya</taxon>
    </lineage>
</organism>
<proteinExistence type="predicted"/>
<dbReference type="RefSeq" id="WP_307355800.1">
    <property type="nucleotide sequence ID" value="NZ_BAAACJ010000037.1"/>
</dbReference>
<dbReference type="Proteomes" id="UP001224418">
    <property type="component" value="Unassembled WGS sequence"/>
</dbReference>
<evidence type="ECO:0000313" key="2">
    <source>
        <dbReference type="Proteomes" id="UP001224418"/>
    </source>
</evidence>
<evidence type="ECO:0000313" key="1">
    <source>
        <dbReference type="EMBL" id="MDQ0479881.1"/>
    </source>
</evidence>
<reference evidence="1 2" key="1">
    <citation type="submission" date="2023-07" db="EMBL/GenBank/DDBJ databases">
        <title>Genomic Encyclopedia of Type Strains, Phase IV (KMG-IV): sequencing the most valuable type-strain genomes for metagenomic binning, comparative biology and taxonomic classification.</title>
        <authorList>
            <person name="Goeker M."/>
        </authorList>
    </citation>
    <scope>NUCLEOTIDE SEQUENCE [LARGE SCALE GENOMIC DNA]</scope>
    <source>
        <strain evidence="1 2">DSM 1400</strain>
    </source>
</reference>
<comment type="caution">
    <text evidence="1">The sequence shown here is derived from an EMBL/GenBank/DDBJ whole genome shotgun (WGS) entry which is preliminary data.</text>
</comment>
<name>A0ABU0JS13_HATLI</name>
<sequence>MSFIKTKSKNYVFNYEENSLAHRNIEKIIELQENCFNTINYMLNVTMSKKINYFLCDSPKKVGEVCGDNEPCNGFARYPNIVYAVYNEEVKCLGFHEDTHLIAYNTLGNPPQVFIREGLAMYFDKVYLGISNYAWTKYFLENNLYVGLKDLLENEKFYKCDCNISYPIAGAFTEYIMGILGVDKYKKFYSELNKEVYKKIETTFGSDLLKLEEGFKKYISCIGMNKEVYKIISHYNF</sequence>
<accession>A0ABU0JS13</accession>